<dbReference type="InterPro" id="IPR001179">
    <property type="entry name" value="PPIase_FKBP_dom"/>
</dbReference>
<dbReference type="Gene3D" id="3.10.50.40">
    <property type="match status" value="1"/>
</dbReference>
<dbReference type="Pfam" id="PF00254">
    <property type="entry name" value="FKBP_C"/>
    <property type="match status" value="1"/>
</dbReference>
<dbReference type="InterPro" id="IPR053111">
    <property type="entry name" value="Chloro_FKBP-type_PPIase"/>
</dbReference>
<dbReference type="EMBL" id="JADBGQ010000009">
    <property type="protein sequence ID" value="KAG5380173.1"/>
    <property type="molecule type" value="Genomic_DNA"/>
</dbReference>
<dbReference type="PANTHER" id="PTHR47598:SF2">
    <property type="entry name" value="PEPTIDYL-PROLYL CIS-TRANS ISOMERASE FKBP17-3, CHLOROPLASTIC"/>
    <property type="match status" value="1"/>
</dbReference>
<keyword evidence="1" id="KW-0413">Isomerase</keyword>
<organism evidence="3 4">
    <name type="scientific">Brassica rapa subsp. trilocularis</name>
    <dbReference type="NCBI Taxonomy" id="1813537"/>
    <lineage>
        <taxon>Eukaryota</taxon>
        <taxon>Viridiplantae</taxon>
        <taxon>Streptophyta</taxon>
        <taxon>Embryophyta</taxon>
        <taxon>Tracheophyta</taxon>
        <taxon>Spermatophyta</taxon>
        <taxon>Magnoliopsida</taxon>
        <taxon>eudicotyledons</taxon>
        <taxon>Gunneridae</taxon>
        <taxon>Pentapetalae</taxon>
        <taxon>rosids</taxon>
        <taxon>malvids</taxon>
        <taxon>Brassicales</taxon>
        <taxon>Brassicaceae</taxon>
        <taxon>Brassiceae</taxon>
        <taxon>Brassica</taxon>
    </lineage>
</organism>
<keyword evidence="4" id="KW-1185">Reference proteome</keyword>
<gene>
    <name evidence="3" type="primary">A07p036500.1_BraROA</name>
    <name evidence="3" type="ORF">IGI04_028015</name>
</gene>
<proteinExistence type="predicted"/>
<sequence length="290" mass="32272">MIYHCNFVDKKNLLDMKTAVFMHHTNKITLLFYYSDISYIKKVTTICVPAFDQSSEKMATLFTATTAPTNHRFLTPPQHPRQNLPSQPLSVSFTENPAHASVALQEQQQMTDWVASPVTRRFSVGAGFAWAGFLAFGAVSEQMKSRLDVFQEDNNTRVLEKQEEIVLPNGIRYYDLQVGSGATPSSGYLVVFDVKGQVHGTEQVFVDTFGGKKSLATVMDSRPYSKGICQGVEYVLRSMKAGGKRRVIIPPSLGFGDKNVEFGQGLQIPPSATLDYTIEVDTVYCFQTIV</sequence>
<feature type="domain" description="PPIase FKBP-type" evidence="2">
    <location>
        <begin position="187"/>
        <end position="284"/>
    </location>
</feature>
<accession>A0ABQ7L4B0</accession>
<dbReference type="PANTHER" id="PTHR47598">
    <property type="entry name" value="PEPTIDYL-PROLYL CIS-TRANS ISOMERASE FKBP17-2, CHLOROPLASTIC"/>
    <property type="match status" value="1"/>
</dbReference>
<dbReference type="PROSITE" id="PS50059">
    <property type="entry name" value="FKBP_PPIASE"/>
    <property type="match status" value="1"/>
</dbReference>
<keyword evidence="1" id="KW-0697">Rotamase</keyword>
<comment type="catalytic activity">
    <reaction evidence="1">
        <text>[protein]-peptidylproline (omega=180) = [protein]-peptidylproline (omega=0)</text>
        <dbReference type="Rhea" id="RHEA:16237"/>
        <dbReference type="Rhea" id="RHEA-COMP:10747"/>
        <dbReference type="Rhea" id="RHEA-COMP:10748"/>
        <dbReference type="ChEBI" id="CHEBI:83833"/>
        <dbReference type="ChEBI" id="CHEBI:83834"/>
        <dbReference type="EC" id="5.2.1.8"/>
    </reaction>
</comment>
<evidence type="ECO:0000313" key="3">
    <source>
        <dbReference type="EMBL" id="KAG5380173.1"/>
    </source>
</evidence>
<dbReference type="InterPro" id="IPR046357">
    <property type="entry name" value="PPIase_dom_sf"/>
</dbReference>
<comment type="caution">
    <text evidence="3">The sequence shown here is derived from an EMBL/GenBank/DDBJ whole genome shotgun (WGS) entry which is preliminary data.</text>
</comment>
<evidence type="ECO:0000256" key="1">
    <source>
        <dbReference type="PROSITE-ProRule" id="PRU00277"/>
    </source>
</evidence>
<evidence type="ECO:0000313" key="4">
    <source>
        <dbReference type="Proteomes" id="UP000823674"/>
    </source>
</evidence>
<protein>
    <recommendedName>
        <fullName evidence="1">peptidylprolyl isomerase</fullName>
        <ecNumber evidence="1">5.2.1.8</ecNumber>
    </recommendedName>
</protein>
<dbReference type="SUPFAM" id="SSF54534">
    <property type="entry name" value="FKBP-like"/>
    <property type="match status" value="1"/>
</dbReference>
<dbReference type="EC" id="5.2.1.8" evidence="1"/>
<reference evidence="3 4" key="1">
    <citation type="submission" date="2021-03" db="EMBL/GenBank/DDBJ databases">
        <authorList>
            <person name="King G.J."/>
            <person name="Bancroft I."/>
            <person name="Baten A."/>
            <person name="Bloomfield J."/>
            <person name="Borpatragohain P."/>
            <person name="He Z."/>
            <person name="Irish N."/>
            <person name="Irwin J."/>
            <person name="Liu K."/>
            <person name="Mauleon R.P."/>
            <person name="Moore J."/>
            <person name="Morris R."/>
            <person name="Ostergaard L."/>
            <person name="Wang B."/>
            <person name="Wells R."/>
        </authorList>
    </citation>
    <scope>NUCLEOTIDE SEQUENCE [LARGE SCALE GENOMIC DNA]</scope>
    <source>
        <strain evidence="3">R-o-18</strain>
        <tissue evidence="3">Leaf</tissue>
    </source>
</reference>
<name>A0ABQ7L4B0_BRACM</name>
<dbReference type="Proteomes" id="UP000823674">
    <property type="component" value="Chromosome A07"/>
</dbReference>
<evidence type="ECO:0000259" key="2">
    <source>
        <dbReference type="PROSITE" id="PS50059"/>
    </source>
</evidence>